<evidence type="ECO:0000313" key="2">
    <source>
        <dbReference type="Proteomes" id="UP000003648"/>
    </source>
</evidence>
<proteinExistence type="predicted"/>
<dbReference type="EMBL" id="AEHQ01000034">
    <property type="protein sequence ID" value="EFO71083.1"/>
    <property type="molecule type" value="Genomic_DNA"/>
</dbReference>
<protein>
    <submittedName>
        <fullName evidence="1">Uncharacterized protein</fullName>
    </submittedName>
</protein>
<dbReference type="GO" id="GO:0008168">
    <property type="term" value="F:methyltransferase activity"/>
    <property type="evidence" value="ECO:0007669"/>
    <property type="project" value="InterPro"/>
</dbReference>
<name>E1NS27_9LACO</name>
<organism evidence="1 2">
    <name type="scientific">Lactobacillus iners LactinV 01V1-a</name>
    <dbReference type="NCBI Taxonomy" id="879297"/>
    <lineage>
        <taxon>Bacteria</taxon>
        <taxon>Bacillati</taxon>
        <taxon>Bacillota</taxon>
        <taxon>Bacilli</taxon>
        <taxon>Lactobacillales</taxon>
        <taxon>Lactobacillaceae</taxon>
        <taxon>Lactobacillus</taxon>
    </lineage>
</organism>
<accession>E1NS27</accession>
<gene>
    <name evidence="1" type="ORF">HMPREF9211_0952</name>
</gene>
<evidence type="ECO:0000313" key="1">
    <source>
        <dbReference type="EMBL" id="EFO71083.1"/>
    </source>
</evidence>
<comment type="caution">
    <text evidence="1">The sequence shown here is derived from an EMBL/GenBank/DDBJ whole genome shotgun (WGS) entry which is preliminary data.</text>
</comment>
<dbReference type="Gene3D" id="3.40.50.150">
    <property type="entry name" value="Vaccinia Virus protein VP39"/>
    <property type="match status" value="1"/>
</dbReference>
<dbReference type="InterPro" id="IPR029063">
    <property type="entry name" value="SAM-dependent_MTases_sf"/>
</dbReference>
<dbReference type="InterPro" id="IPR002903">
    <property type="entry name" value="RsmH"/>
</dbReference>
<dbReference type="Pfam" id="PF01795">
    <property type="entry name" value="Methyltransf_5"/>
    <property type="match status" value="1"/>
</dbReference>
<dbReference type="Proteomes" id="UP000003648">
    <property type="component" value="Unassembled WGS sequence"/>
</dbReference>
<dbReference type="AlphaFoldDB" id="E1NS27"/>
<sequence>MPQIPDSLKPTLKIISRKPIVATDKELEENNRSHSAKLRVAEKL</sequence>
<reference evidence="1 2" key="1">
    <citation type="submission" date="2010-09" db="EMBL/GenBank/DDBJ databases">
        <authorList>
            <person name="Durkin A.S."/>
            <person name="Madupu R."/>
            <person name="Torralba M."/>
            <person name="Gillis M."/>
            <person name="Methe B."/>
            <person name="Sutton G."/>
            <person name="Nelson K.E."/>
        </authorList>
    </citation>
    <scope>NUCLEOTIDE SEQUENCE [LARGE SCALE GENOMIC DNA]</scope>
    <source>
        <strain evidence="1 2">LactinV 01V1-a</strain>
    </source>
</reference>